<reference evidence="1" key="1">
    <citation type="submission" date="2014-09" db="EMBL/GenBank/DDBJ databases">
        <authorList>
            <person name="Magalhaes I.L.F."/>
            <person name="Oliveira U."/>
            <person name="Santos F.R."/>
            <person name="Vidigal T.H.D.A."/>
            <person name="Brescovit A.D."/>
            <person name="Santos A.J."/>
        </authorList>
    </citation>
    <scope>NUCLEOTIDE SEQUENCE</scope>
    <source>
        <tissue evidence="1">Shoot tissue taken approximately 20 cm above the soil surface</tissue>
    </source>
</reference>
<protein>
    <submittedName>
        <fullName evidence="1">Uncharacterized protein</fullName>
    </submittedName>
</protein>
<proteinExistence type="predicted"/>
<sequence length="38" mass="4307">MPSFRRLQIKVGDALGKSYQLSGQIVLLSLHWMHVLPS</sequence>
<evidence type="ECO:0000313" key="1">
    <source>
        <dbReference type="EMBL" id="JAE16752.1"/>
    </source>
</evidence>
<accession>A0A0A9FWW3</accession>
<dbReference type="AlphaFoldDB" id="A0A0A9FWW3"/>
<organism evidence="1">
    <name type="scientific">Arundo donax</name>
    <name type="common">Giant reed</name>
    <name type="synonym">Donax arundinaceus</name>
    <dbReference type="NCBI Taxonomy" id="35708"/>
    <lineage>
        <taxon>Eukaryota</taxon>
        <taxon>Viridiplantae</taxon>
        <taxon>Streptophyta</taxon>
        <taxon>Embryophyta</taxon>
        <taxon>Tracheophyta</taxon>
        <taxon>Spermatophyta</taxon>
        <taxon>Magnoliopsida</taxon>
        <taxon>Liliopsida</taxon>
        <taxon>Poales</taxon>
        <taxon>Poaceae</taxon>
        <taxon>PACMAD clade</taxon>
        <taxon>Arundinoideae</taxon>
        <taxon>Arundineae</taxon>
        <taxon>Arundo</taxon>
    </lineage>
</organism>
<dbReference type="EMBL" id="GBRH01181144">
    <property type="protein sequence ID" value="JAE16752.1"/>
    <property type="molecule type" value="Transcribed_RNA"/>
</dbReference>
<name>A0A0A9FWW3_ARUDO</name>
<reference evidence="1" key="2">
    <citation type="journal article" date="2015" name="Data Brief">
        <title>Shoot transcriptome of the giant reed, Arundo donax.</title>
        <authorList>
            <person name="Barrero R.A."/>
            <person name="Guerrero F.D."/>
            <person name="Moolhuijzen P."/>
            <person name="Goolsby J.A."/>
            <person name="Tidwell J."/>
            <person name="Bellgard S.E."/>
            <person name="Bellgard M.I."/>
        </authorList>
    </citation>
    <scope>NUCLEOTIDE SEQUENCE</scope>
    <source>
        <tissue evidence="1">Shoot tissue taken approximately 20 cm above the soil surface</tissue>
    </source>
</reference>